<dbReference type="AlphaFoldDB" id="A0A402DJ97"/>
<name>A0A402DJ97_MICAE</name>
<sequence>MEKIEEKIERLTESTNQDFPDLGQWFIDI</sequence>
<dbReference type="EMBL" id="BIFY01000121">
    <property type="protein sequence ID" value="GCE62284.1"/>
    <property type="molecule type" value="Genomic_DNA"/>
</dbReference>
<organism evidence="1 2">
    <name type="scientific">Microcystis aeruginosa NIES-4285</name>
    <dbReference type="NCBI Taxonomy" id="2497681"/>
    <lineage>
        <taxon>Bacteria</taxon>
        <taxon>Bacillati</taxon>
        <taxon>Cyanobacteriota</taxon>
        <taxon>Cyanophyceae</taxon>
        <taxon>Oscillatoriophycideae</taxon>
        <taxon>Chroococcales</taxon>
        <taxon>Microcystaceae</taxon>
        <taxon>Microcystis</taxon>
    </lineage>
</organism>
<evidence type="ECO:0000313" key="1">
    <source>
        <dbReference type="EMBL" id="GCE62284.1"/>
    </source>
</evidence>
<gene>
    <name evidence="1" type="ORF">MiAbB_04230</name>
</gene>
<reference evidence="2" key="1">
    <citation type="submission" date="2018-12" db="EMBL/GenBank/DDBJ databases">
        <title>Genome sequence of Microcystis aeruginosa NIES-4285.</title>
        <authorList>
            <person name="Tanabe Y."/>
        </authorList>
    </citation>
    <scope>NUCLEOTIDE SEQUENCE [LARGE SCALE GENOMIC DNA]</scope>
    <source>
        <strain evidence="2">NIES-4285</strain>
    </source>
</reference>
<evidence type="ECO:0000313" key="2">
    <source>
        <dbReference type="Proteomes" id="UP000289660"/>
    </source>
</evidence>
<comment type="caution">
    <text evidence="1">The sequence shown here is derived from an EMBL/GenBank/DDBJ whole genome shotgun (WGS) entry which is preliminary data.</text>
</comment>
<protein>
    <submittedName>
        <fullName evidence="1">Uncharacterized protein</fullName>
    </submittedName>
</protein>
<dbReference type="Proteomes" id="UP000289660">
    <property type="component" value="Unassembled WGS sequence"/>
</dbReference>
<accession>A0A402DJ97</accession>
<proteinExistence type="predicted"/>